<evidence type="ECO:0000313" key="6">
    <source>
        <dbReference type="Proteomes" id="UP001273209"/>
    </source>
</evidence>
<evidence type="ECO:0000256" key="1">
    <source>
        <dbReference type="ARBA" id="ARBA00005736"/>
    </source>
</evidence>
<comment type="similarity">
    <text evidence="1">Belongs to the SEN54 family.</text>
</comment>
<dbReference type="RefSeq" id="XP_062756324.1">
    <property type="nucleotide sequence ID" value="XM_062899181.1"/>
</dbReference>
<evidence type="ECO:0000259" key="4">
    <source>
        <dbReference type="Pfam" id="PF12928"/>
    </source>
</evidence>
<organism evidence="5 6">
    <name type="scientific">Trichoderma aggressivum f. europaeum</name>
    <dbReference type="NCBI Taxonomy" id="173218"/>
    <lineage>
        <taxon>Eukaryota</taxon>
        <taxon>Fungi</taxon>
        <taxon>Dikarya</taxon>
        <taxon>Ascomycota</taxon>
        <taxon>Pezizomycotina</taxon>
        <taxon>Sordariomycetes</taxon>
        <taxon>Hypocreomycetidae</taxon>
        <taxon>Hypocreales</taxon>
        <taxon>Hypocreaceae</taxon>
        <taxon>Trichoderma</taxon>
    </lineage>
</organism>
<dbReference type="GO" id="GO:0000214">
    <property type="term" value="C:tRNA-intron endonuclease complex"/>
    <property type="evidence" value="ECO:0007669"/>
    <property type="project" value="TreeGrafter"/>
</dbReference>
<keyword evidence="2" id="KW-0819">tRNA processing</keyword>
<evidence type="ECO:0000256" key="3">
    <source>
        <dbReference type="SAM" id="MobiDB-lite"/>
    </source>
</evidence>
<dbReference type="Proteomes" id="UP001273209">
    <property type="component" value="Unassembled WGS sequence"/>
</dbReference>
<name>A0AAE1IGG7_9HYPO</name>
<dbReference type="InterPro" id="IPR024337">
    <property type="entry name" value="tRNA_splic_suSen54"/>
</dbReference>
<evidence type="ECO:0000313" key="5">
    <source>
        <dbReference type="EMBL" id="KAK4075080.1"/>
    </source>
</evidence>
<dbReference type="GeneID" id="87919086"/>
<accession>A0AAE1IGG7</accession>
<dbReference type="EMBL" id="JAWRVG010000015">
    <property type="protein sequence ID" value="KAK4075080.1"/>
    <property type="molecule type" value="Genomic_DNA"/>
</dbReference>
<dbReference type="AlphaFoldDB" id="A0AAE1IGG7"/>
<feature type="region of interest" description="Disordered" evidence="3">
    <location>
        <begin position="1"/>
        <end position="28"/>
    </location>
</feature>
<dbReference type="PANTHER" id="PTHR21027:SF1">
    <property type="entry name" value="TRNA-SPLICING ENDONUCLEASE SUBUNIT SEN54"/>
    <property type="match status" value="1"/>
</dbReference>
<sequence>MAFDDDDSPLAAGPAPADGEGGASIVEETLEDDMPDYKLFASAFSKKGVSSQTIRKGEKDFETHGTRAQDGALESSRRALEDVLSYTRIHKGDAWARGWCFPDFWMDETNVALDYEGMWLKDRVVVMEHEKGGWMKDIGRVASGSKDQLGVGRLWLLPEEAIYLVERGTVDLWWPYTDFETLVPKGSATSGPPRPGFGPDDYDVGLPLSLEAAYSLFIGYEDEQGKTTLPKYQVYAHLKRAGFNILRAPPEQPRREPTEPSQTLWQWLFSFVQWEPGQGGKHRQQPFGPLVAPGLYRSYRPIYQQLALVPRHKPLPVPPSPSKPEDPFRVHFHVWKPGAGGFSKKNPPPPDFRIAVADTADSCLPTLEQIETLLESTPYDPAPEAWRGSPGRLYQRLKHGHRNVLVAVVDRGLVNFMRFGEVEEVARKAVEAVVAAAEEGEAEAEEGGDETVNYPVGGTLGVVGVSQRRIST</sequence>
<evidence type="ECO:0000256" key="2">
    <source>
        <dbReference type="ARBA" id="ARBA00022694"/>
    </source>
</evidence>
<reference evidence="5" key="1">
    <citation type="submission" date="2023-11" db="EMBL/GenBank/DDBJ databases">
        <title>The genome sequences of three competitors of mushroom-forming fungi.</title>
        <authorList>
            <person name="Beijen E."/>
            <person name="Ohm R.A."/>
        </authorList>
    </citation>
    <scope>NUCLEOTIDE SEQUENCE</scope>
    <source>
        <strain evidence="5">CBS 100526</strain>
    </source>
</reference>
<gene>
    <name evidence="5" type="ORF">Triagg1_4744</name>
</gene>
<feature type="domain" description="tRNA-splicing endonuclease subunit Sen54 N-terminal" evidence="4">
    <location>
        <begin position="82"/>
        <end position="174"/>
    </location>
</feature>
<feature type="compositionally biased region" description="Low complexity" evidence="3">
    <location>
        <begin position="9"/>
        <end position="18"/>
    </location>
</feature>
<dbReference type="Pfam" id="PF12928">
    <property type="entry name" value="tRNA_int_end_N2"/>
    <property type="match status" value="1"/>
</dbReference>
<proteinExistence type="inferred from homology"/>
<dbReference type="GO" id="GO:0000379">
    <property type="term" value="P:tRNA-type intron splice site recognition and cleavage"/>
    <property type="evidence" value="ECO:0007669"/>
    <property type="project" value="TreeGrafter"/>
</dbReference>
<comment type="caution">
    <text evidence="5">The sequence shown here is derived from an EMBL/GenBank/DDBJ whole genome shotgun (WGS) entry which is preliminary data.</text>
</comment>
<protein>
    <recommendedName>
        <fullName evidence="4">tRNA-splicing endonuclease subunit Sen54 N-terminal domain-containing protein</fullName>
    </recommendedName>
</protein>
<dbReference type="PANTHER" id="PTHR21027">
    <property type="entry name" value="TRNA-SPLICING ENDONUCLEASE SUBUNIT SEN54"/>
    <property type="match status" value="1"/>
</dbReference>
<dbReference type="InterPro" id="IPR024336">
    <property type="entry name" value="tRNA_splic_suSen54_N"/>
</dbReference>
<keyword evidence="6" id="KW-1185">Reference proteome</keyword>